<dbReference type="PROSITE" id="PS51186">
    <property type="entry name" value="GNAT"/>
    <property type="match status" value="1"/>
</dbReference>
<dbReference type="SUPFAM" id="SSF55729">
    <property type="entry name" value="Acyl-CoA N-acyltransferases (Nat)"/>
    <property type="match status" value="1"/>
</dbReference>
<evidence type="ECO:0000313" key="3">
    <source>
        <dbReference type="Proteomes" id="UP000799764"/>
    </source>
</evidence>
<feature type="non-terminal residue" evidence="2">
    <location>
        <position position="1"/>
    </location>
</feature>
<dbReference type="PANTHER" id="PTHR43792:SF16">
    <property type="entry name" value="N-ACETYLTRANSFERASE DOMAIN-CONTAINING PROTEIN"/>
    <property type="match status" value="1"/>
</dbReference>
<evidence type="ECO:0000259" key="1">
    <source>
        <dbReference type="PROSITE" id="PS51186"/>
    </source>
</evidence>
<dbReference type="EMBL" id="MU001510">
    <property type="protein sequence ID" value="KAF2439045.1"/>
    <property type="molecule type" value="Genomic_DNA"/>
</dbReference>
<organism evidence="2 3">
    <name type="scientific">Karstenula rhodostoma CBS 690.94</name>
    <dbReference type="NCBI Taxonomy" id="1392251"/>
    <lineage>
        <taxon>Eukaryota</taxon>
        <taxon>Fungi</taxon>
        <taxon>Dikarya</taxon>
        <taxon>Ascomycota</taxon>
        <taxon>Pezizomycotina</taxon>
        <taxon>Dothideomycetes</taxon>
        <taxon>Pleosporomycetidae</taxon>
        <taxon>Pleosporales</taxon>
        <taxon>Massarineae</taxon>
        <taxon>Didymosphaeriaceae</taxon>
        <taxon>Karstenula</taxon>
    </lineage>
</organism>
<gene>
    <name evidence="2" type="ORF">P171DRAFT_339779</name>
</gene>
<reference evidence="2" key="1">
    <citation type="journal article" date="2020" name="Stud. Mycol.">
        <title>101 Dothideomycetes genomes: a test case for predicting lifestyles and emergence of pathogens.</title>
        <authorList>
            <person name="Haridas S."/>
            <person name="Albert R."/>
            <person name="Binder M."/>
            <person name="Bloem J."/>
            <person name="Labutti K."/>
            <person name="Salamov A."/>
            <person name="Andreopoulos B."/>
            <person name="Baker S."/>
            <person name="Barry K."/>
            <person name="Bills G."/>
            <person name="Bluhm B."/>
            <person name="Cannon C."/>
            <person name="Castanera R."/>
            <person name="Culley D."/>
            <person name="Daum C."/>
            <person name="Ezra D."/>
            <person name="Gonzalez J."/>
            <person name="Henrissat B."/>
            <person name="Kuo A."/>
            <person name="Liang C."/>
            <person name="Lipzen A."/>
            <person name="Lutzoni F."/>
            <person name="Magnuson J."/>
            <person name="Mondo S."/>
            <person name="Nolan M."/>
            <person name="Ohm R."/>
            <person name="Pangilinan J."/>
            <person name="Park H.-J."/>
            <person name="Ramirez L."/>
            <person name="Alfaro M."/>
            <person name="Sun H."/>
            <person name="Tritt A."/>
            <person name="Yoshinaga Y."/>
            <person name="Zwiers L.-H."/>
            <person name="Turgeon B."/>
            <person name="Goodwin S."/>
            <person name="Spatafora J."/>
            <person name="Crous P."/>
            <person name="Grigoriev I."/>
        </authorList>
    </citation>
    <scope>NUCLEOTIDE SEQUENCE</scope>
    <source>
        <strain evidence="2">CBS 690.94</strain>
    </source>
</reference>
<proteinExistence type="predicted"/>
<dbReference type="Gene3D" id="3.40.630.30">
    <property type="match status" value="1"/>
</dbReference>
<dbReference type="Proteomes" id="UP000799764">
    <property type="component" value="Unassembled WGS sequence"/>
</dbReference>
<dbReference type="InterPro" id="IPR000182">
    <property type="entry name" value="GNAT_dom"/>
</dbReference>
<dbReference type="AlphaFoldDB" id="A0A9P4P615"/>
<keyword evidence="3" id="KW-1185">Reference proteome</keyword>
<dbReference type="PANTHER" id="PTHR43792">
    <property type="entry name" value="GNAT FAMILY, PUTATIVE (AFU_ORTHOLOGUE AFUA_3G00765)-RELATED-RELATED"/>
    <property type="match status" value="1"/>
</dbReference>
<feature type="non-terminal residue" evidence="2">
    <location>
        <position position="198"/>
    </location>
</feature>
<accession>A0A9P4P615</accession>
<dbReference type="InterPro" id="IPR051531">
    <property type="entry name" value="N-acetyltransferase"/>
</dbReference>
<feature type="domain" description="N-acetyltransferase" evidence="1">
    <location>
        <begin position="98"/>
        <end position="198"/>
    </location>
</feature>
<sequence length="198" mass="21922">DFHIDTPRLVVSHLDSLQDSHCDFLVTLYDNEKTRAHRPAASLMPDREAAREKIESNDLIWSTGYGRYLVSLKTPTNSATTRAEDIPFSERVKAYTKVGIVSLKLRKFEGAPLAPDVGYGLLPAFQGKGYATEAAAALVHWFEEEKGQSEFFGFCDPENEGSKAVLRRLGFEERGVRTIGGLYADGDTIDGMVFSKGL</sequence>
<name>A0A9P4P615_9PLEO</name>
<comment type="caution">
    <text evidence="2">The sequence shown here is derived from an EMBL/GenBank/DDBJ whole genome shotgun (WGS) entry which is preliminary data.</text>
</comment>
<dbReference type="OrthoDB" id="630895at2759"/>
<dbReference type="GO" id="GO:0016747">
    <property type="term" value="F:acyltransferase activity, transferring groups other than amino-acyl groups"/>
    <property type="evidence" value="ECO:0007669"/>
    <property type="project" value="InterPro"/>
</dbReference>
<dbReference type="Pfam" id="PF13302">
    <property type="entry name" value="Acetyltransf_3"/>
    <property type="match status" value="1"/>
</dbReference>
<protein>
    <submittedName>
        <fullName evidence="2">Acyl-CoA N-acyltransferase</fullName>
    </submittedName>
</protein>
<evidence type="ECO:0000313" key="2">
    <source>
        <dbReference type="EMBL" id="KAF2439045.1"/>
    </source>
</evidence>
<dbReference type="InterPro" id="IPR016181">
    <property type="entry name" value="Acyl_CoA_acyltransferase"/>
</dbReference>